<evidence type="ECO:0000256" key="1">
    <source>
        <dbReference type="SAM" id="MobiDB-lite"/>
    </source>
</evidence>
<feature type="region of interest" description="Disordered" evidence="1">
    <location>
        <begin position="313"/>
        <end position="632"/>
    </location>
</feature>
<feature type="compositionally biased region" description="Low complexity" evidence="1">
    <location>
        <begin position="493"/>
        <end position="506"/>
    </location>
</feature>
<dbReference type="InterPro" id="IPR003870">
    <property type="entry name" value="DUF222"/>
</dbReference>
<dbReference type="STRING" id="504797.SAMN05421678_10348"/>
<dbReference type="Proteomes" id="UP000199052">
    <property type="component" value="Unassembled WGS sequence"/>
</dbReference>
<name>A0A1I2MV48_9ACTN</name>
<dbReference type="AlphaFoldDB" id="A0A1I2MV48"/>
<feature type="compositionally biased region" description="Basic and acidic residues" evidence="1">
    <location>
        <begin position="372"/>
        <end position="383"/>
    </location>
</feature>
<sequence>MHSTTQDLPGGGGYGTVARLRAAVGMFRAGLDEALATPATYVESRALGELIGELTVEESRLDALKLGWVRQAEACDIGKTTGAATTAAWLRTTQRMGTKDSYATVNLARDLDRTITLTARAMARGEVSFRHAQVIAGAITDLPKWISLEQRVAAEEYLIEESRRRNPDDVRLLGRHLLRVIAPEEWEKQLGKVLDAAERAAERSRSLFYRPNGVPGSETVVIKLPVLEMEQLRKIIEALVASDKRAEPDDRPLDQKRGDAFAELIARMAEWEASPNRGRGRDCVTVLIHLQQLMAGVGFGSIDDLNPIRPMPCGCQTPDAKRQNAKRKARKNAKRSKSSESGESGESGGFGRGASRGGTTDAEPGQSAGDGESAKPDKAENTKPGRTPDGTEAATPEDAEQSSCREPRADAEPSEDVDDTAPDAQPGQAVTDPDDTSGPTAELGGAGEPGDLGDVGDPNVTSNPVRPNSPAGSGDPDAVGDLGESAVPTGTSAPEAAPTAAETTAAARKDQPDKEKLPADRPDPSVGTAERIPAPREPGHHPQPNTATGTNPGPGTGPGPGSSDPEPEPHNGNPEPHTGPEDCDLGAEDDAEFQEGAAEPEAAPDHDDRARPNQPVDPHDGCQKCGGGGSARITGLRGEPLSVATIRRMACDANIIPVVLGGNGEVLDVGMADRFFTEAQRRALAVRDGSHCHFPECQVPERRCVAHHMTAWDDFGPTDLANGVLLCKTHHTFVHHKGWTVRMGSHGHPEYIPPEWVDVHQKVQRP</sequence>
<dbReference type="RefSeq" id="WP_092881993.1">
    <property type="nucleotide sequence ID" value="NZ_FOOI01000003.1"/>
</dbReference>
<evidence type="ECO:0000313" key="3">
    <source>
        <dbReference type="EMBL" id="SFF94780.1"/>
    </source>
</evidence>
<evidence type="ECO:0000313" key="4">
    <source>
        <dbReference type="Proteomes" id="UP000199052"/>
    </source>
</evidence>
<feature type="compositionally biased region" description="Gly residues" evidence="1">
    <location>
        <begin position="345"/>
        <end position="356"/>
    </location>
</feature>
<protein>
    <recommendedName>
        <fullName evidence="2">HNH nuclease domain-containing protein</fullName>
    </recommendedName>
</protein>
<dbReference type="Gene3D" id="1.10.30.50">
    <property type="match status" value="1"/>
</dbReference>
<feature type="compositionally biased region" description="Basic and acidic residues" evidence="1">
    <location>
        <begin position="603"/>
        <end position="622"/>
    </location>
</feature>
<feature type="compositionally biased region" description="Acidic residues" evidence="1">
    <location>
        <begin position="581"/>
        <end position="593"/>
    </location>
</feature>
<evidence type="ECO:0000259" key="2">
    <source>
        <dbReference type="SMART" id="SM00507"/>
    </source>
</evidence>
<gene>
    <name evidence="3" type="ORF">SAMN05421678_10348</name>
</gene>
<organism evidence="3 4">
    <name type="scientific">Actinopolymorpha cephalotaxi</name>
    <dbReference type="NCBI Taxonomy" id="504797"/>
    <lineage>
        <taxon>Bacteria</taxon>
        <taxon>Bacillati</taxon>
        <taxon>Actinomycetota</taxon>
        <taxon>Actinomycetes</taxon>
        <taxon>Propionibacteriales</taxon>
        <taxon>Actinopolymorphaceae</taxon>
        <taxon>Actinopolymorpha</taxon>
    </lineage>
</organism>
<dbReference type="Pfam" id="PF02720">
    <property type="entry name" value="DUF222"/>
    <property type="match status" value="1"/>
</dbReference>
<feature type="domain" description="HNH nuclease" evidence="2">
    <location>
        <begin position="679"/>
        <end position="732"/>
    </location>
</feature>
<feature type="compositionally biased region" description="Acidic residues" evidence="1">
    <location>
        <begin position="412"/>
        <end position="421"/>
    </location>
</feature>
<dbReference type="EMBL" id="FOOI01000003">
    <property type="protein sequence ID" value="SFF94780.1"/>
    <property type="molecule type" value="Genomic_DNA"/>
</dbReference>
<feature type="compositionally biased region" description="Basic and acidic residues" evidence="1">
    <location>
        <begin position="507"/>
        <end position="523"/>
    </location>
</feature>
<accession>A0A1I2MV48</accession>
<dbReference type="OrthoDB" id="3634417at2"/>
<dbReference type="CDD" id="cd00085">
    <property type="entry name" value="HNHc"/>
    <property type="match status" value="1"/>
</dbReference>
<feature type="compositionally biased region" description="Basic residues" evidence="1">
    <location>
        <begin position="323"/>
        <end position="336"/>
    </location>
</feature>
<reference evidence="3 4" key="1">
    <citation type="submission" date="2016-10" db="EMBL/GenBank/DDBJ databases">
        <authorList>
            <person name="de Groot N.N."/>
        </authorList>
    </citation>
    <scope>NUCLEOTIDE SEQUENCE [LARGE SCALE GENOMIC DNA]</scope>
    <source>
        <strain evidence="3 4">CPCC 202808</strain>
    </source>
</reference>
<dbReference type="SMART" id="SM00507">
    <property type="entry name" value="HNHc"/>
    <property type="match status" value="1"/>
</dbReference>
<feature type="compositionally biased region" description="Low complexity" evidence="1">
    <location>
        <begin position="542"/>
        <end position="551"/>
    </location>
</feature>
<dbReference type="InterPro" id="IPR003615">
    <property type="entry name" value="HNH_nuc"/>
</dbReference>
<proteinExistence type="predicted"/>